<comment type="similarity">
    <text evidence="1 8">Belongs to the WD repeat EIF2A family.</text>
</comment>
<evidence type="ECO:0000256" key="4">
    <source>
        <dbReference type="ARBA" id="ARBA00022574"/>
    </source>
</evidence>
<dbReference type="AlphaFoldDB" id="A0A0D6QYY0"/>
<protein>
    <recommendedName>
        <fullName evidence="2 8">Eukaryotic translation initiation factor 2A</fullName>
        <shortName evidence="8">eIF-2A</shortName>
    </recommendedName>
</protein>
<evidence type="ECO:0000256" key="1">
    <source>
        <dbReference type="ARBA" id="ARBA00009573"/>
    </source>
</evidence>
<comment type="function">
    <text evidence="8">Functions in the early steps of protein synthesis of a small number of specific mRNAs. Acts by directing the binding of methionyl-tRNAi to 40S ribosomal subunits. In contrast to the eIF-2 complex, it binds methionyl-tRNAi to 40S subunits in a codon-dependent manner, whereas the eIF-2 complex binds methionyl-tRNAi to 40S subunits in a GTP-dependent manner.</text>
</comment>
<dbReference type="GO" id="GO:0043022">
    <property type="term" value="F:ribosome binding"/>
    <property type="evidence" value="ECO:0007669"/>
    <property type="project" value="UniProtKB-UniRule"/>
</dbReference>
<organism evidence="11">
    <name type="scientific">Araucaria cunninghamii</name>
    <name type="common">Hoop pine</name>
    <name type="synonym">Moreton Bay pine</name>
    <dbReference type="NCBI Taxonomy" id="56994"/>
    <lineage>
        <taxon>Eukaryota</taxon>
        <taxon>Viridiplantae</taxon>
        <taxon>Streptophyta</taxon>
        <taxon>Embryophyta</taxon>
        <taxon>Tracheophyta</taxon>
        <taxon>Spermatophyta</taxon>
        <taxon>Pinopsida</taxon>
        <taxon>Pinidae</taxon>
        <taxon>Conifers II</taxon>
        <taxon>Araucariales</taxon>
        <taxon>Araucariaceae</taxon>
        <taxon>Araucaria</taxon>
    </lineage>
</organism>
<keyword evidence="3 8" id="KW-0396">Initiation factor</keyword>
<evidence type="ECO:0000256" key="9">
    <source>
        <dbReference type="SAM" id="MobiDB-lite"/>
    </source>
</evidence>
<accession>A0A0D6QYY0</accession>
<dbReference type="InterPro" id="IPR013979">
    <property type="entry name" value="TIF_beta_prop-like"/>
</dbReference>
<evidence type="ECO:0000259" key="10">
    <source>
        <dbReference type="Pfam" id="PF08662"/>
    </source>
</evidence>
<dbReference type="Pfam" id="PF08662">
    <property type="entry name" value="eIF2A"/>
    <property type="match status" value="1"/>
</dbReference>
<keyword evidence="4" id="KW-0853">WD repeat</keyword>
<dbReference type="GO" id="GO:0022627">
    <property type="term" value="C:cytosolic small ribosomal subunit"/>
    <property type="evidence" value="ECO:0007669"/>
    <property type="project" value="TreeGrafter"/>
</dbReference>
<reference evidence="11" key="1">
    <citation type="submission" date="2015-03" db="EMBL/GenBank/DDBJ databases">
        <title>A transcriptome of Araucaria cunninghamii, an australian fine timber species.</title>
        <authorList>
            <person name="Jing Yi C.J.Y."/>
            <person name="Yin San L.Y.S."/>
            <person name="Abdul Karim S.S."/>
            <person name="Wan Azmi N.N."/>
            <person name="Hercus R.R."/>
            <person name="Croft L.L."/>
        </authorList>
    </citation>
    <scope>NUCLEOTIDE SEQUENCE</scope>
    <source>
        <strain evidence="11">MI0301</strain>
        <tissue evidence="11">Leaf</tissue>
    </source>
</reference>
<feature type="region of interest" description="Disordered" evidence="9">
    <location>
        <begin position="437"/>
        <end position="524"/>
    </location>
</feature>
<dbReference type="GO" id="GO:0003743">
    <property type="term" value="F:translation initiation factor activity"/>
    <property type="evidence" value="ECO:0007669"/>
    <property type="project" value="UniProtKB-UniRule"/>
</dbReference>
<keyword evidence="5" id="KW-0677">Repeat</keyword>
<dbReference type="GO" id="GO:0003729">
    <property type="term" value="F:mRNA binding"/>
    <property type="evidence" value="ECO:0007669"/>
    <property type="project" value="TreeGrafter"/>
</dbReference>
<dbReference type="GO" id="GO:0000049">
    <property type="term" value="F:tRNA binding"/>
    <property type="evidence" value="ECO:0007669"/>
    <property type="project" value="UniProtKB-UniRule"/>
</dbReference>
<feature type="domain" description="Translation initiation factor beta propellor-like" evidence="10">
    <location>
        <begin position="214"/>
        <end position="407"/>
    </location>
</feature>
<evidence type="ECO:0000256" key="3">
    <source>
        <dbReference type="ARBA" id="ARBA00022540"/>
    </source>
</evidence>
<keyword evidence="6 8" id="KW-0810">Translation regulation</keyword>
<feature type="compositionally biased region" description="Low complexity" evidence="9">
    <location>
        <begin position="439"/>
        <end position="473"/>
    </location>
</feature>
<dbReference type="GO" id="GO:0006417">
    <property type="term" value="P:regulation of translation"/>
    <property type="evidence" value="ECO:0007669"/>
    <property type="project" value="UniProtKB-KW"/>
</dbReference>
<dbReference type="PANTHER" id="PTHR13227">
    <property type="entry name" value="EUKARYOTIC TRANSLATION INITIATION FACTOR 2A"/>
    <property type="match status" value="1"/>
</dbReference>
<dbReference type="PIRSF" id="PIRSF017222">
    <property type="entry name" value="eIF2A"/>
    <property type="match status" value="1"/>
</dbReference>
<dbReference type="Gene3D" id="2.130.10.10">
    <property type="entry name" value="YVTN repeat-like/Quinoprotein amine dehydrogenase"/>
    <property type="match status" value="2"/>
</dbReference>
<dbReference type="EMBL" id="GCKF01039922">
    <property type="protein sequence ID" value="JAG95646.1"/>
    <property type="molecule type" value="Transcribed_RNA"/>
</dbReference>
<name>A0A0D6QYY0_ARACU</name>
<dbReference type="PANTHER" id="PTHR13227:SF0">
    <property type="entry name" value="EUKARYOTIC TRANSLATION INITIATION FACTOR 2A"/>
    <property type="match status" value="1"/>
</dbReference>
<dbReference type="InterPro" id="IPR015943">
    <property type="entry name" value="WD40/YVTN_repeat-like_dom_sf"/>
</dbReference>
<evidence type="ECO:0000256" key="5">
    <source>
        <dbReference type="ARBA" id="ARBA00022737"/>
    </source>
</evidence>
<dbReference type="SUPFAM" id="SSF82171">
    <property type="entry name" value="DPP6 N-terminal domain-like"/>
    <property type="match status" value="1"/>
</dbReference>
<evidence type="ECO:0000256" key="2">
    <source>
        <dbReference type="ARBA" id="ARBA00013819"/>
    </source>
</evidence>
<keyword evidence="7 8" id="KW-0648">Protein biosynthesis</keyword>
<evidence type="ECO:0000256" key="7">
    <source>
        <dbReference type="ARBA" id="ARBA00022917"/>
    </source>
</evidence>
<proteinExistence type="inferred from homology"/>
<sequence length="524" mass="57365">MERSSPPLNYILRGPEGLSLLVGPPFTDGEPAVKLEKVPCTSAKFSDNGSKLLLITESGMNIYNCDSVTQICSVNVPGVIAAVISPRGNFLQTFRRPSNSQDKNLIIWDIQSGAAIYQLSQKSISKATWPSFQFSEDETIACRMATNEIHIFDTQNFSRGIVNKLRLPGIAGLQLATLPPTYLAAYVPESKGIPASVQIFERENLGQAPPVARRSFFRCSTVQLLWNHGSTGLLVVAQSDVDKSNQSYYGESRLHYLTTDGSHEGMVPLRKEGPVHDVQWSPSGSEFAVVYGFMPASATLFDKKCNPLLEFGTGPYNTLRWNPHGKLLCIAGFGNLPGDMAFWDCSAKTLLGSTRSEWSVTSEWSPDGQYFMTATTAPRLQIDNGIKIFSYNGSLYFKKLFDRLYQAEWRPAEVSAYGDLPELIQQVKENLTIDKSNAASKTSSPQTQPSATSGKPVAPAKPAGPAKPAAYRPPHAKSAATINAQLFGETKSSEDMSKSALKNKKKREKQREKKALEASGENST</sequence>
<dbReference type="InterPro" id="IPR011387">
    <property type="entry name" value="TIF2A"/>
</dbReference>
<evidence type="ECO:0000256" key="6">
    <source>
        <dbReference type="ARBA" id="ARBA00022845"/>
    </source>
</evidence>
<evidence type="ECO:0000313" key="11">
    <source>
        <dbReference type="EMBL" id="JAG95646.1"/>
    </source>
</evidence>
<evidence type="ECO:0000256" key="8">
    <source>
        <dbReference type="PIRNR" id="PIRNR017222"/>
    </source>
</evidence>